<feature type="transmembrane region" description="Helical" evidence="10">
    <location>
        <begin position="211"/>
        <end position="232"/>
    </location>
</feature>
<organism evidence="12 13">
    <name type="scientific">Hyaloscypha bicolor E</name>
    <dbReference type="NCBI Taxonomy" id="1095630"/>
    <lineage>
        <taxon>Eukaryota</taxon>
        <taxon>Fungi</taxon>
        <taxon>Dikarya</taxon>
        <taxon>Ascomycota</taxon>
        <taxon>Pezizomycotina</taxon>
        <taxon>Leotiomycetes</taxon>
        <taxon>Helotiales</taxon>
        <taxon>Hyaloscyphaceae</taxon>
        <taxon>Hyaloscypha</taxon>
        <taxon>Hyaloscypha bicolor</taxon>
    </lineage>
</organism>
<keyword evidence="3 8" id="KW-0812">Transmembrane</keyword>
<evidence type="ECO:0000256" key="7">
    <source>
        <dbReference type="ARBA" id="ARBA00023303"/>
    </source>
</evidence>
<evidence type="ECO:0000256" key="6">
    <source>
        <dbReference type="ARBA" id="ARBA00023136"/>
    </source>
</evidence>
<reference evidence="12 13" key="1">
    <citation type="submission" date="2016-04" db="EMBL/GenBank/DDBJ databases">
        <title>A degradative enzymes factory behind the ericoid mycorrhizal symbiosis.</title>
        <authorList>
            <consortium name="DOE Joint Genome Institute"/>
            <person name="Martino E."/>
            <person name="Morin E."/>
            <person name="Grelet G."/>
            <person name="Kuo A."/>
            <person name="Kohler A."/>
            <person name="Daghino S."/>
            <person name="Barry K."/>
            <person name="Choi C."/>
            <person name="Cichocki N."/>
            <person name="Clum A."/>
            <person name="Copeland A."/>
            <person name="Hainaut M."/>
            <person name="Haridas S."/>
            <person name="Labutti K."/>
            <person name="Lindquist E."/>
            <person name="Lipzen A."/>
            <person name="Khouja H.-R."/>
            <person name="Murat C."/>
            <person name="Ohm R."/>
            <person name="Olson A."/>
            <person name="Spatafora J."/>
            <person name="Veneault-Fourrey C."/>
            <person name="Henrissat B."/>
            <person name="Grigoriev I."/>
            <person name="Martin F."/>
            <person name="Perotto S."/>
        </authorList>
    </citation>
    <scope>NUCLEOTIDE SEQUENCE [LARGE SCALE GENOMIC DNA]</scope>
    <source>
        <strain evidence="12 13">E</strain>
    </source>
</reference>
<keyword evidence="6 10" id="KW-0472">Membrane</keyword>
<accession>A0A2J6STR4</accession>
<dbReference type="PRINTS" id="PR01333">
    <property type="entry name" value="2POREKCHANEL"/>
</dbReference>
<dbReference type="STRING" id="1095630.A0A2J6STR4"/>
<feature type="transmembrane region" description="Helical" evidence="10">
    <location>
        <begin position="166"/>
        <end position="190"/>
    </location>
</feature>
<evidence type="ECO:0000256" key="5">
    <source>
        <dbReference type="ARBA" id="ARBA00023065"/>
    </source>
</evidence>
<dbReference type="Proteomes" id="UP000235371">
    <property type="component" value="Unassembled WGS sequence"/>
</dbReference>
<evidence type="ECO:0000313" key="13">
    <source>
        <dbReference type="Proteomes" id="UP000235371"/>
    </source>
</evidence>
<keyword evidence="5 8" id="KW-0406">Ion transport</keyword>
<keyword evidence="4 10" id="KW-1133">Transmembrane helix</keyword>
<dbReference type="AlphaFoldDB" id="A0A2J6STR4"/>
<evidence type="ECO:0000259" key="11">
    <source>
        <dbReference type="Pfam" id="PF07885"/>
    </source>
</evidence>
<dbReference type="RefSeq" id="XP_024731069.1">
    <property type="nucleotide sequence ID" value="XM_024887336.1"/>
</dbReference>
<feature type="domain" description="Potassium channel" evidence="11">
    <location>
        <begin position="379"/>
        <end position="452"/>
    </location>
</feature>
<dbReference type="PANTHER" id="PTHR11003:SF291">
    <property type="entry name" value="IP11374P"/>
    <property type="match status" value="1"/>
</dbReference>
<dbReference type="OrthoDB" id="297496at2759"/>
<dbReference type="GO" id="GO:0030322">
    <property type="term" value="P:stabilization of membrane potential"/>
    <property type="evidence" value="ECO:0007669"/>
    <property type="project" value="TreeGrafter"/>
</dbReference>
<dbReference type="SUPFAM" id="SSF81324">
    <property type="entry name" value="Voltage-gated potassium channels"/>
    <property type="match status" value="2"/>
</dbReference>
<gene>
    <name evidence="12" type="ORF">K444DRAFT_667778</name>
</gene>
<dbReference type="GO" id="GO:0022841">
    <property type="term" value="F:potassium ion leak channel activity"/>
    <property type="evidence" value="ECO:0007669"/>
    <property type="project" value="TreeGrafter"/>
</dbReference>
<evidence type="ECO:0000256" key="4">
    <source>
        <dbReference type="ARBA" id="ARBA00022989"/>
    </source>
</evidence>
<sequence>METRSSSFSELGGRLWATGRTKEGPEDPLKRAEKAMGKEWFAVTAFPLFAGTFGTIASALNVCALVEPWRCKVVNDVVNYVDDPAWLIGINACSIFFGVMANLAILPVMGDGSSSLTKRGLNSLNLVWITIVGGFLASFILIALVIATAVALPLRSPLKRTFTQAYYFAIMAAVLYSVTSAFIVYTAHMLRRSQQTREQIRKEFSQGHRGLKLLTMLFMAYLLLGALVFSQIEGWGYLDAVFWADVTILTVGFGDFKPETHLGRSLLFPYATFGIFILFLVIYAITSVVFERGKSAWEVRLRDQERRHHVQKRNKDQSAESTQAKPDDPPSDSVPRSKETIAHNEREARRRDFSTMKFIILRAARKRILYSMSLWFFFALFLWLVGAVVFYRAEKDQRWTYFHAVYFTFVSLLAIGYGDVTLKSMLGKAFFVLWSLVVVPTLTMLISTGTEAVGIPYLTGLKKWYSQKFHPQPPKTRKHLSAGLVPIEQLPNNIHDKNHLLVQAIKHVAIDHIKNQENPQHEYTFDDWEYIFYLMGVLEPSSGYQNANNGDRGNGGEKSSPRLQRTGLEEWTEGGQILDWLHGKNPLNVSETLTEWVLLTLVEKLEAELLELRKELGNTAGM</sequence>
<evidence type="ECO:0000313" key="12">
    <source>
        <dbReference type="EMBL" id="PMD54165.1"/>
    </source>
</evidence>
<feature type="transmembrane region" description="Helical" evidence="10">
    <location>
        <begin position="429"/>
        <end position="447"/>
    </location>
</feature>
<feature type="transmembrane region" description="Helical" evidence="10">
    <location>
        <begin position="40"/>
        <end position="60"/>
    </location>
</feature>
<comment type="subcellular location">
    <subcellularLocation>
        <location evidence="1">Membrane</location>
        <topology evidence="1">Multi-pass membrane protein</topology>
    </subcellularLocation>
</comment>
<proteinExistence type="inferred from homology"/>
<feature type="transmembrane region" description="Helical" evidence="10">
    <location>
        <begin position="126"/>
        <end position="154"/>
    </location>
</feature>
<evidence type="ECO:0000256" key="10">
    <source>
        <dbReference type="SAM" id="Phobius"/>
    </source>
</evidence>
<evidence type="ECO:0000256" key="9">
    <source>
        <dbReference type="SAM" id="MobiDB-lite"/>
    </source>
</evidence>
<dbReference type="GeneID" id="36595412"/>
<name>A0A2J6STR4_9HELO</name>
<dbReference type="InterPro" id="IPR003280">
    <property type="entry name" value="2pore_dom_K_chnl"/>
</dbReference>
<comment type="similarity">
    <text evidence="8">Belongs to the two pore domain potassium channel (TC 1.A.1.8) family.</text>
</comment>
<dbReference type="FunCoup" id="A0A2J6STR4">
    <property type="interactions" value="19"/>
</dbReference>
<protein>
    <submittedName>
        <fullName evidence="12">Voltage-gated potassium channel</fullName>
    </submittedName>
</protein>
<evidence type="ECO:0000256" key="3">
    <source>
        <dbReference type="ARBA" id="ARBA00022692"/>
    </source>
</evidence>
<dbReference type="GO" id="GO:0015271">
    <property type="term" value="F:outward rectifier potassium channel activity"/>
    <property type="evidence" value="ECO:0007669"/>
    <property type="project" value="TreeGrafter"/>
</dbReference>
<keyword evidence="2 8" id="KW-0813">Transport</keyword>
<evidence type="ECO:0000256" key="8">
    <source>
        <dbReference type="RuleBase" id="RU003857"/>
    </source>
</evidence>
<dbReference type="InParanoid" id="A0A2J6STR4"/>
<feature type="transmembrane region" description="Helical" evidence="10">
    <location>
        <begin position="85"/>
        <end position="105"/>
    </location>
</feature>
<evidence type="ECO:0000256" key="2">
    <source>
        <dbReference type="ARBA" id="ARBA00022448"/>
    </source>
</evidence>
<keyword evidence="7 8" id="KW-0407">Ion channel</keyword>
<keyword evidence="13" id="KW-1185">Reference proteome</keyword>
<dbReference type="Gene3D" id="1.10.287.70">
    <property type="match status" value="2"/>
</dbReference>
<feature type="transmembrane region" description="Helical" evidence="10">
    <location>
        <begin position="399"/>
        <end position="417"/>
    </location>
</feature>
<feature type="transmembrane region" description="Helical" evidence="10">
    <location>
        <begin position="267"/>
        <end position="290"/>
    </location>
</feature>
<feature type="region of interest" description="Disordered" evidence="9">
    <location>
        <begin position="308"/>
        <end position="341"/>
    </location>
</feature>
<dbReference type="InterPro" id="IPR013099">
    <property type="entry name" value="K_chnl_dom"/>
</dbReference>
<feature type="transmembrane region" description="Helical" evidence="10">
    <location>
        <begin position="368"/>
        <end position="393"/>
    </location>
</feature>
<dbReference type="PANTHER" id="PTHR11003">
    <property type="entry name" value="POTASSIUM CHANNEL, SUBFAMILY K"/>
    <property type="match status" value="1"/>
</dbReference>
<dbReference type="GO" id="GO:0005886">
    <property type="term" value="C:plasma membrane"/>
    <property type="evidence" value="ECO:0007669"/>
    <property type="project" value="TreeGrafter"/>
</dbReference>
<dbReference type="EMBL" id="KZ613866">
    <property type="protein sequence ID" value="PMD54165.1"/>
    <property type="molecule type" value="Genomic_DNA"/>
</dbReference>
<evidence type="ECO:0000256" key="1">
    <source>
        <dbReference type="ARBA" id="ARBA00004141"/>
    </source>
</evidence>
<dbReference type="Pfam" id="PF07885">
    <property type="entry name" value="Ion_trans_2"/>
    <property type="match status" value="2"/>
</dbReference>
<feature type="domain" description="Potassium channel" evidence="11">
    <location>
        <begin position="217"/>
        <end position="290"/>
    </location>
</feature>